<evidence type="ECO:0000313" key="5">
    <source>
        <dbReference type="Proteomes" id="UP001347796"/>
    </source>
</evidence>
<feature type="region of interest" description="Disordered" evidence="1">
    <location>
        <begin position="685"/>
        <end position="765"/>
    </location>
</feature>
<feature type="compositionally biased region" description="Polar residues" evidence="1">
    <location>
        <begin position="685"/>
        <end position="716"/>
    </location>
</feature>
<keyword evidence="3" id="KW-0732">Signal</keyword>
<feature type="region of interest" description="Disordered" evidence="1">
    <location>
        <begin position="219"/>
        <end position="238"/>
    </location>
</feature>
<keyword evidence="2" id="KW-0812">Transmembrane</keyword>
<organism evidence="4 5">
    <name type="scientific">Patella caerulea</name>
    <name type="common">Rayed Mediterranean limpet</name>
    <dbReference type="NCBI Taxonomy" id="87958"/>
    <lineage>
        <taxon>Eukaryota</taxon>
        <taxon>Metazoa</taxon>
        <taxon>Spiralia</taxon>
        <taxon>Lophotrochozoa</taxon>
        <taxon>Mollusca</taxon>
        <taxon>Gastropoda</taxon>
        <taxon>Patellogastropoda</taxon>
        <taxon>Patelloidea</taxon>
        <taxon>Patellidae</taxon>
        <taxon>Patella</taxon>
    </lineage>
</organism>
<keyword evidence="2" id="KW-1133">Transmembrane helix</keyword>
<feature type="region of interest" description="Disordered" evidence="1">
    <location>
        <begin position="833"/>
        <end position="890"/>
    </location>
</feature>
<protein>
    <recommendedName>
        <fullName evidence="6">CUB domain-containing protein</fullName>
    </recommendedName>
</protein>
<keyword evidence="5" id="KW-1185">Reference proteome</keyword>
<feature type="compositionally biased region" description="Low complexity" evidence="1">
    <location>
        <begin position="465"/>
        <end position="485"/>
    </location>
</feature>
<evidence type="ECO:0000256" key="3">
    <source>
        <dbReference type="SAM" id="SignalP"/>
    </source>
</evidence>
<feature type="compositionally biased region" description="Basic and acidic residues" evidence="1">
    <location>
        <begin position="396"/>
        <end position="421"/>
    </location>
</feature>
<keyword evidence="2" id="KW-0472">Membrane</keyword>
<proteinExistence type="predicted"/>
<gene>
    <name evidence="4" type="ORF">SNE40_013690</name>
</gene>
<evidence type="ECO:0000313" key="4">
    <source>
        <dbReference type="EMBL" id="KAK6175170.1"/>
    </source>
</evidence>
<dbReference type="Proteomes" id="UP001347796">
    <property type="component" value="Unassembled WGS sequence"/>
</dbReference>
<feature type="region of interest" description="Disordered" evidence="1">
    <location>
        <begin position="333"/>
        <end position="583"/>
    </location>
</feature>
<comment type="caution">
    <text evidence="4">The sequence shown here is derived from an EMBL/GenBank/DDBJ whole genome shotgun (WGS) entry which is preliminary data.</text>
</comment>
<feature type="compositionally biased region" description="Basic and acidic residues" evidence="1">
    <location>
        <begin position="367"/>
        <end position="382"/>
    </location>
</feature>
<feature type="region of interest" description="Disordered" evidence="1">
    <location>
        <begin position="264"/>
        <end position="296"/>
    </location>
</feature>
<feature type="chain" id="PRO_5042985326" description="CUB domain-containing protein" evidence="3">
    <location>
        <begin position="30"/>
        <end position="890"/>
    </location>
</feature>
<reference evidence="4 5" key="1">
    <citation type="submission" date="2024-01" db="EMBL/GenBank/DDBJ databases">
        <title>The genome of the rayed Mediterranean limpet Patella caerulea (Linnaeus, 1758).</title>
        <authorList>
            <person name="Anh-Thu Weber A."/>
            <person name="Halstead-Nussloch G."/>
        </authorList>
    </citation>
    <scope>NUCLEOTIDE SEQUENCE [LARGE SCALE GENOMIC DNA]</scope>
    <source>
        <strain evidence="4">AATW-2023a</strain>
        <tissue evidence="4">Whole specimen</tissue>
    </source>
</reference>
<evidence type="ECO:0008006" key="6">
    <source>
        <dbReference type="Google" id="ProtNLM"/>
    </source>
</evidence>
<sequence>MMTVMTRRWYIMESAVFILLGILSSPVLAVDTYYDLDRLSTCNREVTIFDEQVVLNGRSNAAPANPPKECTIYIKSGYTDGKNRLQVDIETIAIEDCAVFVDLFNGRGAYGNSLKRLGCSSQNKDSLYSDKEWITVQFQRPTILYQTAYVIKLTVKTYEDPDVPGILLGGTTLPPGAIIGIIVGLLAILILAGVLIWCWRSGRLTDYIGFVPNDKQDEELKKDGKKSVNDGEDNRAIEKSDKLGNGVGVIKKTGIDHQDPKVWNTITSGKYDPNGPRRTDGPQFLGRSSYRDIRPRKFDDDLENRVIINNNENSDPSASWQKGQTDLKKLLNNEIRQGQGSRGRGQSVRGEGGDSKETLIDDVFESDDNKNKDNRLLSHGGDDAYENVATPHYLKKKDSGNEFFKRGDPTRGSSRRGEDGSPTRGSLRRGDTGRGSNKSTGSHQDDMNTAKNLADEATAVKLKSSKSQSGPGGPPSDFDSSSFMSVPEPETVVASVHGQSGPGGPSGQSQKPTDDTSDDSELNEINCRAKPGESEMVPNPNLQQNQNKDAQKSPNSKKRKKKKPKKEEVKDTLPPEAFEPLFDRPVSEEPYPAGMQPLNAGYNPYGIPGAMYPLQQYGMPYGMMPAPGTVPPGTQTYAYAYQTMPAPGAHPNMAPQQMAGKAAWIVQETPTKNGPVQKTSFMMATQESQPGSHQKQYHNQSYPHGSPGQPYTSTPYGETPHGHGSGRRKSKPRNPADGNNTSVVPAGVIPPDNGQGHRTAMMKSGVDPVTGIETNQVLWTDTTRDPSDPPPGANPQITRKTVIRTTTRSGYGELPETADEITDHLYLEIEPHDQPFLSPSKSGPHSITANSTPDRDNLSYYLGRRAGSSQQVIHPAPSRNKAIRDSVSIA</sequence>
<dbReference type="EMBL" id="JAZGQO010000010">
    <property type="protein sequence ID" value="KAK6175170.1"/>
    <property type="molecule type" value="Genomic_DNA"/>
</dbReference>
<dbReference type="AlphaFoldDB" id="A0AAN8PR16"/>
<feature type="transmembrane region" description="Helical" evidence="2">
    <location>
        <begin position="177"/>
        <end position="199"/>
    </location>
</feature>
<accession>A0AAN8PR16</accession>
<feature type="signal peptide" evidence="3">
    <location>
        <begin position="1"/>
        <end position="29"/>
    </location>
</feature>
<feature type="compositionally biased region" description="Low complexity" evidence="1">
    <location>
        <begin position="336"/>
        <end position="349"/>
    </location>
</feature>
<evidence type="ECO:0000256" key="2">
    <source>
        <dbReference type="SAM" id="Phobius"/>
    </source>
</evidence>
<feature type="compositionally biased region" description="Basic residues" evidence="1">
    <location>
        <begin position="555"/>
        <end position="564"/>
    </location>
</feature>
<evidence type="ECO:0000256" key="1">
    <source>
        <dbReference type="SAM" id="MobiDB-lite"/>
    </source>
</evidence>
<feature type="compositionally biased region" description="Polar residues" evidence="1">
    <location>
        <begin position="837"/>
        <end position="852"/>
    </location>
</feature>
<name>A0AAN8PR16_PATCE</name>